<dbReference type="Pfam" id="PF13405">
    <property type="entry name" value="EF-hand_6"/>
    <property type="match status" value="1"/>
</dbReference>
<dbReference type="GO" id="GO:0005737">
    <property type="term" value="C:cytoplasm"/>
    <property type="evidence" value="ECO:0007669"/>
    <property type="project" value="UniProtKB-SubCell"/>
</dbReference>
<dbReference type="PROSITE" id="PS00018">
    <property type="entry name" value="EF_HAND_1"/>
    <property type="match status" value="1"/>
</dbReference>
<evidence type="ECO:0000256" key="3">
    <source>
        <dbReference type="ARBA" id="ARBA00022723"/>
    </source>
</evidence>
<comment type="caution">
    <text evidence="8">The sequence shown here is derived from an EMBL/GenBank/DDBJ whole genome shotgun (WGS) entry which is preliminary data.</text>
</comment>
<evidence type="ECO:0000256" key="6">
    <source>
        <dbReference type="SAM" id="MobiDB-lite"/>
    </source>
</evidence>
<proteinExistence type="predicted"/>
<comment type="subcellular location">
    <subcellularLocation>
        <location evidence="1">Cytoplasm</location>
    </subcellularLocation>
</comment>
<dbReference type="Proteomes" id="UP000187283">
    <property type="component" value="Unassembled WGS sequence"/>
</dbReference>
<evidence type="ECO:0000256" key="2">
    <source>
        <dbReference type="ARBA" id="ARBA00022490"/>
    </source>
</evidence>
<dbReference type="InterPro" id="IPR018247">
    <property type="entry name" value="EF_Hand_1_Ca_BS"/>
</dbReference>
<feature type="domain" description="EF-hand" evidence="7">
    <location>
        <begin position="140"/>
        <end position="175"/>
    </location>
</feature>
<dbReference type="Pfam" id="PF13833">
    <property type="entry name" value="EF-hand_8"/>
    <property type="match status" value="1"/>
</dbReference>
<feature type="compositionally biased region" description="Polar residues" evidence="6">
    <location>
        <begin position="1"/>
        <end position="14"/>
    </location>
</feature>
<dbReference type="PANTHER" id="PTHR46212">
    <property type="entry name" value="PEFLIN"/>
    <property type="match status" value="1"/>
</dbReference>
<dbReference type="AlphaFoldDB" id="A0A1R1Y297"/>
<keyword evidence="2" id="KW-0963">Cytoplasm</keyword>
<keyword evidence="3" id="KW-0479">Metal-binding</keyword>
<feature type="region of interest" description="Disordered" evidence="6">
    <location>
        <begin position="1"/>
        <end position="69"/>
    </location>
</feature>
<feature type="compositionally biased region" description="Low complexity" evidence="6">
    <location>
        <begin position="34"/>
        <end position="56"/>
    </location>
</feature>
<dbReference type="Gene3D" id="1.10.238.10">
    <property type="entry name" value="EF-hand"/>
    <property type="match status" value="1"/>
</dbReference>
<evidence type="ECO:0000313" key="8">
    <source>
        <dbReference type="EMBL" id="OMJ21082.1"/>
    </source>
</evidence>
<organism evidence="8 9">
    <name type="scientific">Smittium culicis</name>
    <dbReference type="NCBI Taxonomy" id="133412"/>
    <lineage>
        <taxon>Eukaryota</taxon>
        <taxon>Fungi</taxon>
        <taxon>Fungi incertae sedis</taxon>
        <taxon>Zoopagomycota</taxon>
        <taxon>Kickxellomycotina</taxon>
        <taxon>Harpellomycetes</taxon>
        <taxon>Harpellales</taxon>
        <taxon>Legeriomycetaceae</taxon>
        <taxon>Smittium</taxon>
    </lineage>
</organism>
<sequence>MSYNEYRSGNNNPSGGYRPPPPQNQAGGPGGGMNPNQQYGQNYGARPQGGNPQQQGNPGGNPGMPDDYQTRMWFQSVDTNNSYLNFHKTSGVLEADELQRALSNGNWQQFSIDTVRLLIQLFDRDMSGTVDYREFTALVKYIGEWLSLFRTFDRDNSGTISNEELFNALSAFGLRVSPRVVDMVVNKVRILEGVKKSRNGPLGISFDKFIYSCVMVKNLSESFQRADTDRDGWINMDMETQRNVHELAEPAGPFEGAVDELNFVCCANNQDAGTELNAVHLVEQRRQNTAAHAAACTSAPAPTAAAEPAARDQRIDLVNENDGGRTSARFCEHPAHRRFGLADVTAVQRRAVEREKARCRFERVGECRARPARPVRPSCAHAPAATRPPSSAPKVNQKRSACVFYLFRVLESRYIVKRERSRVDNMLFAHRCYNYLERSAEMVVRQDQLTAAARLQRNEARFAHERVQISADKTNTRAREPS</sequence>
<dbReference type="OrthoDB" id="186625at2759"/>
<keyword evidence="4" id="KW-0677">Repeat</keyword>
<evidence type="ECO:0000256" key="4">
    <source>
        <dbReference type="ARBA" id="ARBA00022737"/>
    </source>
</evidence>
<protein>
    <submittedName>
        <fullName evidence="8">Programmed cell death protein 6</fullName>
    </submittedName>
</protein>
<dbReference type="GO" id="GO:0048306">
    <property type="term" value="F:calcium-dependent protein binding"/>
    <property type="evidence" value="ECO:0007669"/>
    <property type="project" value="UniProtKB-ARBA"/>
</dbReference>
<accession>A0A1R1Y297</accession>
<dbReference type="SUPFAM" id="SSF47473">
    <property type="entry name" value="EF-hand"/>
    <property type="match status" value="1"/>
</dbReference>
<gene>
    <name evidence="8" type="ORF">AYI70_g3694</name>
</gene>
<evidence type="ECO:0000313" key="9">
    <source>
        <dbReference type="Proteomes" id="UP000187283"/>
    </source>
</evidence>
<keyword evidence="9" id="KW-1185">Reference proteome</keyword>
<dbReference type="EMBL" id="LSSN01001090">
    <property type="protein sequence ID" value="OMJ21082.1"/>
    <property type="molecule type" value="Genomic_DNA"/>
</dbReference>
<dbReference type="GO" id="GO:0005509">
    <property type="term" value="F:calcium ion binding"/>
    <property type="evidence" value="ECO:0007669"/>
    <property type="project" value="InterPro"/>
</dbReference>
<dbReference type="PROSITE" id="PS50222">
    <property type="entry name" value="EF_HAND_2"/>
    <property type="match status" value="1"/>
</dbReference>
<evidence type="ECO:0000256" key="1">
    <source>
        <dbReference type="ARBA" id="ARBA00004496"/>
    </source>
</evidence>
<dbReference type="SMART" id="SM00054">
    <property type="entry name" value="EFh"/>
    <property type="match status" value="2"/>
</dbReference>
<evidence type="ECO:0000259" key="7">
    <source>
        <dbReference type="PROSITE" id="PS50222"/>
    </source>
</evidence>
<dbReference type="STRING" id="133412.A0A1R1Y297"/>
<dbReference type="CDD" id="cd16180">
    <property type="entry name" value="EFh_PEF_Group_I"/>
    <property type="match status" value="1"/>
</dbReference>
<dbReference type="PANTHER" id="PTHR46212:SF3">
    <property type="entry name" value="GH27120P"/>
    <property type="match status" value="1"/>
</dbReference>
<evidence type="ECO:0000256" key="5">
    <source>
        <dbReference type="ARBA" id="ARBA00022837"/>
    </source>
</evidence>
<feature type="compositionally biased region" description="Low complexity" evidence="6">
    <location>
        <begin position="380"/>
        <end position="393"/>
    </location>
</feature>
<dbReference type="InterPro" id="IPR011992">
    <property type="entry name" value="EF-hand-dom_pair"/>
</dbReference>
<dbReference type="InterPro" id="IPR002048">
    <property type="entry name" value="EF_hand_dom"/>
</dbReference>
<feature type="region of interest" description="Disordered" evidence="6">
    <location>
        <begin position="373"/>
        <end position="394"/>
    </location>
</feature>
<keyword evidence="5" id="KW-0106">Calcium</keyword>
<reference evidence="8 9" key="1">
    <citation type="submission" date="2017-01" db="EMBL/GenBank/DDBJ databases">
        <authorList>
            <person name="Mah S.A."/>
            <person name="Swanson W.J."/>
            <person name="Moy G.W."/>
            <person name="Vacquier V.D."/>
        </authorList>
    </citation>
    <scope>NUCLEOTIDE SEQUENCE [LARGE SCALE GENOMIC DNA]</scope>
    <source>
        <strain evidence="8 9">GSMNP</strain>
    </source>
</reference>
<dbReference type="InterPro" id="IPR051426">
    <property type="entry name" value="Peflin/Sorcin_CaBP"/>
</dbReference>
<name>A0A1R1Y297_9FUNG</name>